<dbReference type="GO" id="GO:0003676">
    <property type="term" value="F:nucleic acid binding"/>
    <property type="evidence" value="ECO:0007669"/>
    <property type="project" value="InterPro"/>
</dbReference>
<reference evidence="3" key="1">
    <citation type="submission" date="2025-08" db="UniProtKB">
        <authorList>
            <consortium name="RefSeq"/>
        </authorList>
    </citation>
    <scope>IDENTIFICATION</scope>
</reference>
<sequence length="628" mass="70716">MKPRSDGEETKDVISDLEIIEATRSTIEDLDPIQLDDENHSKKAFIDHKLQDPDMSGIPKEIATHRLNVDPFYPQCHKFFGILKKDNELQWNVECINALKELKAYLSSLPLLAKAEPGERLLIYLAVSDVAVTPPREVSSGLGHSSRKLRPYFQCHPISVVTTFPLRSILHKPELSGRLAKWAIELSDHDITYQPRTAIKLQVLADFVADFRSGLGLMLEVPIGEVIRQSIRCPNMTNNEAEYEAVIAGLKLALKYGARRVILQYDSQLVVNKLDQIPQAQNIEADGLAKLAVATKSITGEGDMVTLLHSSLKQIEAARYNVVNNDLCKRTFGGPLAKCLGPNQTWRALKEVHEGHYSAHTGNRALIRCLIRASYYWPTMKKEATDFVKSCDNGSQFTGKKTAEFFKKWHIKRILSAPYHPAGNSQVESSSKPILNIMKKKLENAKGLCPEVLPKVLWAYRTSPKMSTWETSYSLVYGTDAMIPVEVGEPSLRYSNESWPSNDENRRQNLDKVKERRDMAYIRMIAQKQQVERYYNKKAKIRPLKVGNYILKAKTQASKDLREGKLGTNWDDPYKITAAASKGSFQLETMEGKCTLAIVWAKPLPLPRSRPHPRSPMAPARGTGGRPS</sequence>
<dbReference type="InterPro" id="IPR002156">
    <property type="entry name" value="RNaseH_domain"/>
</dbReference>
<dbReference type="SUPFAM" id="SSF56672">
    <property type="entry name" value="DNA/RNA polymerases"/>
    <property type="match status" value="1"/>
</dbReference>
<evidence type="ECO:0000259" key="2">
    <source>
        <dbReference type="PROSITE" id="PS50994"/>
    </source>
</evidence>
<dbReference type="OMA" id="WNVECIN"/>
<dbReference type="InterPro" id="IPR012337">
    <property type="entry name" value="RNaseH-like_sf"/>
</dbReference>
<name>A0A1S3Z5A3_TOBAC</name>
<feature type="region of interest" description="Disordered" evidence="1">
    <location>
        <begin position="605"/>
        <end position="628"/>
    </location>
</feature>
<dbReference type="Gene3D" id="3.30.420.10">
    <property type="entry name" value="Ribonuclease H-like superfamily/Ribonuclease H"/>
    <property type="match status" value="2"/>
</dbReference>
<dbReference type="PROSITE" id="PS50994">
    <property type="entry name" value="INTEGRASE"/>
    <property type="match status" value="1"/>
</dbReference>
<dbReference type="InterPro" id="IPR041588">
    <property type="entry name" value="Integrase_H2C2"/>
</dbReference>
<dbReference type="AlphaFoldDB" id="A0A1S3Z5A3"/>
<dbReference type="KEGG" id="nta:107782945"/>
<dbReference type="STRING" id="4097.A0A1S3Z5A3"/>
<dbReference type="OrthoDB" id="1302587at2759"/>
<gene>
    <name evidence="3" type="primary">LOC107782945</name>
</gene>
<dbReference type="GO" id="GO:0004523">
    <property type="term" value="F:RNA-DNA hybrid ribonuclease activity"/>
    <property type="evidence" value="ECO:0007669"/>
    <property type="project" value="InterPro"/>
</dbReference>
<dbReference type="SUPFAM" id="SSF53098">
    <property type="entry name" value="Ribonuclease H-like"/>
    <property type="match status" value="2"/>
</dbReference>
<dbReference type="Pfam" id="PF17921">
    <property type="entry name" value="Integrase_H2C2"/>
    <property type="match status" value="1"/>
</dbReference>
<evidence type="ECO:0000313" key="3">
    <source>
        <dbReference type="RefSeq" id="XP_016459392.1"/>
    </source>
</evidence>
<feature type="domain" description="Integrase catalytic" evidence="2">
    <location>
        <begin position="392"/>
        <end position="492"/>
    </location>
</feature>
<dbReference type="InterPro" id="IPR001584">
    <property type="entry name" value="Integrase_cat-core"/>
</dbReference>
<protein>
    <recommendedName>
        <fullName evidence="2">Integrase catalytic domain-containing protein</fullName>
    </recommendedName>
</protein>
<evidence type="ECO:0000256" key="1">
    <source>
        <dbReference type="SAM" id="MobiDB-lite"/>
    </source>
</evidence>
<accession>A0A1S3Z5A3</accession>
<dbReference type="PANTHER" id="PTHR48475">
    <property type="entry name" value="RIBONUCLEASE H"/>
    <property type="match status" value="1"/>
</dbReference>
<dbReference type="InterPro" id="IPR036397">
    <property type="entry name" value="RNaseH_sf"/>
</dbReference>
<proteinExistence type="predicted"/>
<dbReference type="InterPro" id="IPR043502">
    <property type="entry name" value="DNA/RNA_pol_sf"/>
</dbReference>
<dbReference type="PANTHER" id="PTHR48475:SF2">
    <property type="entry name" value="RIBONUCLEASE H"/>
    <property type="match status" value="1"/>
</dbReference>
<dbReference type="GO" id="GO:0015074">
    <property type="term" value="P:DNA integration"/>
    <property type="evidence" value="ECO:0007669"/>
    <property type="project" value="InterPro"/>
</dbReference>
<dbReference type="PaxDb" id="4097-A0A1S3Z5A3"/>
<dbReference type="Pfam" id="PF13456">
    <property type="entry name" value="RVT_3"/>
    <property type="match status" value="1"/>
</dbReference>
<organism evidence="3">
    <name type="scientific">Nicotiana tabacum</name>
    <name type="common">Common tobacco</name>
    <dbReference type="NCBI Taxonomy" id="4097"/>
    <lineage>
        <taxon>Eukaryota</taxon>
        <taxon>Viridiplantae</taxon>
        <taxon>Streptophyta</taxon>
        <taxon>Embryophyta</taxon>
        <taxon>Tracheophyta</taxon>
        <taxon>Spermatophyta</taxon>
        <taxon>Magnoliopsida</taxon>
        <taxon>eudicotyledons</taxon>
        <taxon>Gunneridae</taxon>
        <taxon>Pentapetalae</taxon>
        <taxon>asterids</taxon>
        <taxon>lamiids</taxon>
        <taxon>Solanales</taxon>
        <taxon>Solanaceae</taxon>
        <taxon>Nicotianoideae</taxon>
        <taxon>Nicotianeae</taxon>
        <taxon>Nicotiana</taxon>
    </lineage>
</organism>
<dbReference type="RefSeq" id="XP_016459392.1">
    <property type="nucleotide sequence ID" value="XM_016603906.1"/>
</dbReference>